<keyword evidence="2" id="KW-0812">Transmembrane</keyword>
<dbReference type="PROSITE" id="PS51257">
    <property type="entry name" value="PROKAR_LIPOPROTEIN"/>
    <property type="match status" value="1"/>
</dbReference>
<evidence type="ECO:0000256" key="2">
    <source>
        <dbReference type="SAM" id="Phobius"/>
    </source>
</evidence>
<accession>A0A0L0HSE4</accession>
<feature type="transmembrane region" description="Helical" evidence="2">
    <location>
        <begin position="48"/>
        <end position="67"/>
    </location>
</feature>
<feature type="transmembrane region" description="Helical" evidence="2">
    <location>
        <begin position="305"/>
        <end position="326"/>
    </location>
</feature>
<evidence type="ECO:0000313" key="3">
    <source>
        <dbReference type="EMBL" id="KND04276.1"/>
    </source>
</evidence>
<name>A0A0L0HSE4_SPIPD</name>
<protein>
    <submittedName>
        <fullName evidence="3">Uncharacterized protein</fullName>
    </submittedName>
</protein>
<keyword evidence="2" id="KW-1133">Transmembrane helix</keyword>
<feature type="transmembrane region" description="Helical" evidence="2">
    <location>
        <begin position="141"/>
        <end position="158"/>
    </location>
</feature>
<dbReference type="EMBL" id="KQ257450">
    <property type="protein sequence ID" value="KND04276.1"/>
    <property type="molecule type" value="Genomic_DNA"/>
</dbReference>
<dbReference type="OrthoDB" id="2124307at2759"/>
<gene>
    <name evidence="3" type="ORF">SPPG_00014</name>
</gene>
<sequence>MARAAENHGQLDGRYMFHVIWVMLACPLLAIILLLFQMRLQWPSPTFSSALLCLLFFIFLCIAYVAIPVGGLKYFATPDVPLANARMLAPTELGITWLSIVGLQVEFRYKAFTSIVYLICGRIAARWIFAPAFLFGGDWEPALQLALGVVLTLRSAYVREWRTKISYLFAPDGSSSANNSLPEISRDGRSRCWLIPTWMTAAKLHVLRQYRLAMAQKFDDADLERRFCIEYSGSSLVDARITYLSTIASAWLSFLGLFVKYHSNEPLDFWMLMGFGAIIPGACLVALGLTWIPGLGKVRPRRQQICVTLCYLLIQAANLGLIRHGSLVLQESTDGGHHGAALAGCISALFLHINFMIARSSSECVRGPYAVACAGIDLSAAVLIPMMAKTEKAYTLIFVYGCAGLVVGGVLSPWTERTQRKYFQTVKLRLQQPSEEKRKGKKKKRGVPDQISTVGTTTVQELSPTEKRTLKCLQGSEARLGPFGSGILKSEPMQDAGPATPMTEMAEDDVKLSMSRRLLYGDDIA</sequence>
<feature type="transmembrane region" description="Helical" evidence="2">
    <location>
        <begin position="15"/>
        <end position="36"/>
    </location>
</feature>
<dbReference type="Proteomes" id="UP000053201">
    <property type="component" value="Unassembled WGS sequence"/>
</dbReference>
<reference evidence="3 4" key="1">
    <citation type="submission" date="2009-08" db="EMBL/GenBank/DDBJ databases">
        <title>The Genome Sequence of Spizellomyces punctatus strain DAOM BR117.</title>
        <authorList>
            <consortium name="The Broad Institute Genome Sequencing Platform"/>
            <person name="Russ C."/>
            <person name="Cuomo C."/>
            <person name="Shea T."/>
            <person name="Young S.K."/>
            <person name="Zeng Q."/>
            <person name="Koehrsen M."/>
            <person name="Haas B."/>
            <person name="Borodovsky M."/>
            <person name="Guigo R."/>
            <person name="Alvarado L."/>
            <person name="Berlin A."/>
            <person name="Bochicchio J."/>
            <person name="Borenstein D."/>
            <person name="Chapman S."/>
            <person name="Chen Z."/>
            <person name="Engels R."/>
            <person name="Freedman E."/>
            <person name="Gellesch M."/>
            <person name="Goldberg J."/>
            <person name="Griggs A."/>
            <person name="Gujja S."/>
            <person name="Heiman D."/>
            <person name="Hepburn T."/>
            <person name="Howarth C."/>
            <person name="Jen D."/>
            <person name="Larson L."/>
            <person name="Lewis B."/>
            <person name="Mehta T."/>
            <person name="Park D."/>
            <person name="Pearson M."/>
            <person name="Roberts A."/>
            <person name="Saif S."/>
            <person name="Shenoy N."/>
            <person name="Sisk P."/>
            <person name="Stolte C."/>
            <person name="Sykes S."/>
            <person name="Thomson T."/>
            <person name="Walk T."/>
            <person name="White J."/>
            <person name="Yandava C."/>
            <person name="Burger G."/>
            <person name="Gray M.W."/>
            <person name="Holland P.W.H."/>
            <person name="King N."/>
            <person name="Lang F.B.F."/>
            <person name="Roger A.J."/>
            <person name="Ruiz-Trillo I."/>
            <person name="Lander E."/>
            <person name="Nusbaum C."/>
        </authorList>
    </citation>
    <scope>NUCLEOTIDE SEQUENCE [LARGE SCALE GENOMIC DNA]</scope>
    <source>
        <strain evidence="3 4">DAOM BR117</strain>
    </source>
</reference>
<evidence type="ECO:0000313" key="4">
    <source>
        <dbReference type="Proteomes" id="UP000053201"/>
    </source>
</evidence>
<feature type="transmembrane region" description="Helical" evidence="2">
    <location>
        <begin position="87"/>
        <end position="103"/>
    </location>
</feature>
<organism evidence="3 4">
    <name type="scientific">Spizellomyces punctatus (strain DAOM BR117)</name>
    <dbReference type="NCBI Taxonomy" id="645134"/>
    <lineage>
        <taxon>Eukaryota</taxon>
        <taxon>Fungi</taxon>
        <taxon>Fungi incertae sedis</taxon>
        <taxon>Chytridiomycota</taxon>
        <taxon>Chytridiomycota incertae sedis</taxon>
        <taxon>Chytridiomycetes</taxon>
        <taxon>Spizellomycetales</taxon>
        <taxon>Spizellomycetaceae</taxon>
        <taxon>Spizellomyces</taxon>
    </lineage>
</organism>
<dbReference type="GeneID" id="27683769"/>
<feature type="region of interest" description="Disordered" evidence="1">
    <location>
        <begin position="433"/>
        <end position="460"/>
    </location>
</feature>
<keyword evidence="4" id="KW-1185">Reference proteome</keyword>
<dbReference type="InParanoid" id="A0A0L0HSE4"/>
<dbReference type="VEuPathDB" id="FungiDB:SPPG_00014"/>
<keyword evidence="2" id="KW-0472">Membrane</keyword>
<dbReference type="RefSeq" id="XP_016612315.1">
    <property type="nucleotide sequence ID" value="XM_016748349.1"/>
</dbReference>
<dbReference type="AlphaFoldDB" id="A0A0L0HSE4"/>
<feature type="transmembrane region" description="Helical" evidence="2">
    <location>
        <begin position="241"/>
        <end position="263"/>
    </location>
</feature>
<feature type="transmembrane region" description="Helical" evidence="2">
    <location>
        <begin position="115"/>
        <end position="135"/>
    </location>
</feature>
<evidence type="ECO:0000256" key="1">
    <source>
        <dbReference type="SAM" id="MobiDB-lite"/>
    </source>
</evidence>
<feature type="transmembrane region" description="Helical" evidence="2">
    <location>
        <begin position="269"/>
        <end position="293"/>
    </location>
</feature>
<feature type="transmembrane region" description="Helical" evidence="2">
    <location>
        <begin position="369"/>
        <end position="388"/>
    </location>
</feature>
<feature type="transmembrane region" description="Helical" evidence="2">
    <location>
        <begin position="394"/>
        <end position="414"/>
    </location>
</feature>
<feature type="compositionally biased region" description="Polar residues" evidence="1">
    <location>
        <begin position="450"/>
        <end position="460"/>
    </location>
</feature>
<feature type="transmembrane region" description="Helical" evidence="2">
    <location>
        <begin position="338"/>
        <end position="357"/>
    </location>
</feature>
<proteinExistence type="predicted"/>